<evidence type="ECO:0000313" key="2">
    <source>
        <dbReference type="Proteomes" id="UP000286561"/>
    </source>
</evidence>
<dbReference type="RefSeq" id="WP_005350148.1">
    <property type="nucleotide sequence ID" value="NZ_CAJLIF010000028.1"/>
</dbReference>
<accession>A0A413PID2</accession>
<evidence type="ECO:0008006" key="3">
    <source>
        <dbReference type="Google" id="ProtNLM"/>
    </source>
</evidence>
<evidence type="ECO:0000313" key="1">
    <source>
        <dbReference type="EMBL" id="RGZ75796.1"/>
    </source>
</evidence>
<comment type="caution">
    <text evidence="1">The sequence shown here is derived from an EMBL/GenBank/DDBJ whole genome shotgun (WGS) entry which is preliminary data.</text>
</comment>
<organism evidence="1 2">
    <name type="scientific">Anaerobutyricum hallii</name>
    <dbReference type="NCBI Taxonomy" id="39488"/>
    <lineage>
        <taxon>Bacteria</taxon>
        <taxon>Bacillati</taxon>
        <taxon>Bacillota</taxon>
        <taxon>Clostridia</taxon>
        <taxon>Lachnospirales</taxon>
        <taxon>Lachnospiraceae</taxon>
        <taxon>Anaerobutyricum</taxon>
    </lineage>
</organism>
<sequence>MSSITTAVAVDYRLQQWAQLVKDCQNRPQDMTVEQWCDTKGISKSNYYYRLRCIRKACLEHVQDNSVSCQQVVEIPEKITQQSRSESPSDISIEINGVVIHIKEDISESLLEKIIRVVSRAK</sequence>
<dbReference type="EMBL" id="QSEP01000205">
    <property type="protein sequence ID" value="RGZ75796.1"/>
    <property type="molecule type" value="Genomic_DNA"/>
</dbReference>
<gene>
    <name evidence="1" type="ORF">DW972_15395</name>
</gene>
<name>A0A413PID2_9FIRM</name>
<proteinExistence type="predicted"/>
<dbReference type="Proteomes" id="UP000286561">
    <property type="component" value="Unassembled WGS sequence"/>
</dbReference>
<dbReference type="GeneID" id="75049134"/>
<reference evidence="1 2" key="1">
    <citation type="submission" date="2018-08" db="EMBL/GenBank/DDBJ databases">
        <title>A genome reference for cultivated species of the human gut microbiota.</title>
        <authorList>
            <person name="Zou Y."/>
            <person name="Xue W."/>
            <person name="Luo G."/>
        </authorList>
    </citation>
    <scope>NUCLEOTIDE SEQUENCE [LARGE SCALE GENOMIC DNA]</scope>
    <source>
        <strain evidence="1 2">AM48-23BH</strain>
    </source>
</reference>
<protein>
    <recommendedName>
        <fullName evidence="3">IS66 family insertion sequence element accessory protein TnpB</fullName>
    </recommendedName>
</protein>
<dbReference type="AlphaFoldDB" id="A0A413PID2"/>